<keyword evidence="11" id="KW-1185">Reference proteome</keyword>
<dbReference type="RefSeq" id="XP_012650535.1">
    <property type="nucleotide sequence ID" value="XM_012795081.1"/>
</dbReference>
<dbReference type="InterPro" id="IPR013785">
    <property type="entry name" value="Aldolase_TIM"/>
</dbReference>
<dbReference type="SUPFAM" id="SSF51366">
    <property type="entry name" value="Ribulose-phoshate binding barrel"/>
    <property type="match status" value="1"/>
</dbReference>
<evidence type="ECO:0000313" key="11">
    <source>
        <dbReference type="Proteomes" id="UP000002899"/>
    </source>
</evidence>
<reference evidence="10 11" key="3">
    <citation type="journal article" date="2016" name="Sci. Rep.">
        <title>Genome-wide diversity and gene expression profiling of Babesia microti isolates identify polymorphic genes that mediate host-pathogen interactions.</title>
        <authorList>
            <person name="Silva J.C."/>
            <person name="Cornillot E."/>
            <person name="McCracken C."/>
            <person name="Usmani-Brown S."/>
            <person name="Dwivedi A."/>
            <person name="Ifeonu O.O."/>
            <person name="Crabtree J."/>
            <person name="Gotia H.T."/>
            <person name="Virji A.Z."/>
            <person name="Reynes C."/>
            <person name="Colinge J."/>
            <person name="Kumar V."/>
            <person name="Lawres L."/>
            <person name="Pazzi J.E."/>
            <person name="Pablo J.V."/>
            <person name="Hung C."/>
            <person name="Brancato J."/>
            <person name="Kumari P."/>
            <person name="Orvis J."/>
            <person name="Tretina K."/>
            <person name="Chibucos M."/>
            <person name="Ott S."/>
            <person name="Sadzewicz L."/>
            <person name="Sengamalay N."/>
            <person name="Shetty A.C."/>
            <person name="Su Q."/>
            <person name="Tallon L."/>
            <person name="Fraser C.M."/>
            <person name="Frutos R."/>
            <person name="Molina D.M."/>
            <person name="Krause P.J."/>
            <person name="Ben Mamoun C."/>
        </authorList>
    </citation>
    <scope>NUCLEOTIDE SEQUENCE [LARGE SCALE GENOMIC DNA]</scope>
    <source>
        <strain evidence="10 11">RI</strain>
    </source>
</reference>
<feature type="domain" description="Indole-3-glycerol phosphate synthase" evidence="9">
    <location>
        <begin position="31"/>
        <end position="253"/>
    </location>
</feature>
<keyword evidence="5" id="KW-0210">Decarboxylase</keyword>
<dbReference type="KEGG" id="bmic:BmR1_04g09800"/>
<dbReference type="EMBL" id="LN871599">
    <property type="protein sequence ID" value="CCF76127.1"/>
    <property type="molecule type" value="Genomic_DNA"/>
</dbReference>
<evidence type="ECO:0000259" key="9">
    <source>
        <dbReference type="Pfam" id="PF00218"/>
    </source>
</evidence>
<reference evidence="10 11" key="1">
    <citation type="journal article" date="2012" name="Nucleic Acids Res.">
        <title>Sequencing of the smallest Apicomplexan genome from the human pathogen Babesia microti.</title>
        <authorList>
            <person name="Cornillot E."/>
            <person name="Hadj-Kaddour K."/>
            <person name="Dassouli A."/>
            <person name="Noel B."/>
            <person name="Ranwez V."/>
            <person name="Vacherie B."/>
            <person name="Augagneur Y."/>
            <person name="Bres V."/>
            <person name="Duclos A."/>
            <person name="Randazzo S."/>
            <person name="Carcy B."/>
            <person name="Debierre-Grockiego F."/>
            <person name="Delbecq S."/>
            <person name="Moubri-Menage K."/>
            <person name="Shams-Eldin H."/>
            <person name="Usmani-Brown S."/>
            <person name="Bringaud F."/>
            <person name="Wincker P."/>
            <person name="Vivares C.P."/>
            <person name="Schwarz R.T."/>
            <person name="Schetters T.P."/>
            <person name="Krause P.J."/>
            <person name="Gorenflot A."/>
            <person name="Berry V."/>
            <person name="Barbe V."/>
            <person name="Ben Mamoun C."/>
        </authorList>
    </citation>
    <scope>NUCLEOTIDE SEQUENCE [LARGE SCALE GENOMIC DNA]</scope>
    <source>
        <strain evidence="10 11">RI</strain>
    </source>
</reference>
<comment type="catalytic activity">
    <reaction evidence="1">
        <text>1-(2-carboxyphenylamino)-1-deoxy-D-ribulose 5-phosphate + H(+) = (1S,2R)-1-C-(indol-3-yl)glycerol 3-phosphate + CO2 + H2O</text>
        <dbReference type="Rhea" id="RHEA:23476"/>
        <dbReference type="ChEBI" id="CHEBI:15377"/>
        <dbReference type="ChEBI" id="CHEBI:15378"/>
        <dbReference type="ChEBI" id="CHEBI:16526"/>
        <dbReference type="ChEBI" id="CHEBI:58613"/>
        <dbReference type="ChEBI" id="CHEBI:58866"/>
        <dbReference type="EC" id="4.1.1.48"/>
    </reaction>
</comment>
<dbReference type="EC" id="4.1.1.48" evidence="3"/>
<dbReference type="InterPro" id="IPR011060">
    <property type="entry name" value="RibuloseP-bd_barrel"/>
</dbReference>
<evidence type="ECO:0000256" key="8">
    <source>
        <dbReference type="ARBA" id="ARBA00023239"/>
    </source>
</evidence>
<dbReference type="Gene3D" id="3.20.20.70">
    <property type="entry name" value="Aldolase class I"/>
    <property type="match status" value="1"/>
</dbReference>
<dbReference type="AlphaFoldDB" id="I7IHN6"/>
<evidence type="ECO:0000256" key="1">
    <source>
        <dbReference type="ARBA" id="ARBA00001633"/>
    </source>
</evidence>
<accession>I7IHN6</accession>
<keyword evidence="6" id="KW-0822">Tryptophan biosynthesis</keyword>
<dbReference type="Pfam" id="PF00218">
    <property type="entry name" value="IGPS"/>
    <property type="match status" value="1"/>
</dbReference>
<dbReference type="GeneID" id="24426582"/>
<name>I7IHN6_BABMR</name>
<dbReference type="InterPro" id="IPR013798">
    <property type="entry name" value="Indole-3-glycerol_P_synth_dom"/>
</dbReference>
<sequence length="425" mass="47981">MYQIDRMIDKHKDPIDPLQTILSVKGTMKCKLSEMLTRHSTEDRHSLSLVADLKRESPTHTDSRSGVRLSFLDAGEVVVTMANTGFDVVLVNTDDIAYKGTLDDLKTSICAAHAIGNRSRPAVVMKDIILHPLQLAQAAQLHADGVVLNSFYLGPALESMIDTSYNLGIEPIVEVHTLEDALYAIQLHTKILMINQWDRLTNKCHPNRALQIREIVPDGIITIACGGIKTLEQIEQLGLAGYDAVVLGKKLADTNIPSFVGSIKKWNAPGKGILAISKPLFFTDEMDEKDVSGGGHVIRMKQNYRQTLQEMCEFYQIAENNCVEAPRPKDVLLRFIGNDMPEKWIFKREKWMKDHAHEYPSEDHATAVYDFNLAVELNTTLECNKKLLSQHFKREMVDKLEEAIKNYVKKCYINLKRFTNKISCS</sequence>
<protein>
    <recommendedName>
        <fullName evidence="3">indole-3-glycerol-phosphate synthase</fullName>
        <ecNumber evidence="3">4.1.1.48</ecNumber>
    </recommendedName>
</protein>
<keyword evidence="10" id="KW-0413">Isomerase</keyword>
<dbReference type="PANTHER" id="PTHR22854">
    <property type="entry name" value="TRYPTOPHAN BIOSYNTHESIS PROTEIN"/>
    <property type="match status" value="1"/>
</dbReference>
<evidence type="ECO:0000256" key="5">
    <source>
        <dbReference type="ARBA" id="ARBA00022793"/>
    </source>
</evidence>
<evidence type="ECO:0000256" key="3">
    <source>
        <dbReference type="ARBA" id="ARBA00012362"/>
    </source>
</evidence>
<dbReference type="GO" id="GO:0000162">
    <property type="term" value="P:L-tryptophan biosynthetic process"/>
    <property type="evidence" value="ECO:0007669"/>
    <property type="project" value="UniProtKB-UniPathway"/>
</dbReference>
<evidence type="ECO:0000256" key="2">
    <source>
        <dbReference type="ARBA" id="ARBA00004696"/>
    </source>
</evidence>
<gene>
    <name evidence="10" type="ORF">BmR1_04g09800</name>
</gene>
<dbReference type="InterPro" id="IPR045186">
    <property type="entry name" value="Indole-3-glycerol_P_synth"/>
</dbReference>
<dbReference type="OrthoDB" id="524799at2759"/>
<reference evidence="10 11" key="2">
    <citation type="journal article" date="2013" name="PLoS ONE">
        <title>Whole genome mapping and re-organization of the nuclear and mitochondrial genomes of Babesia microti isolates.</title>
        <authorList>
            <person name="Cornillot E."/>
            <person name="Dassouli A."/>
            <person name="Garg A."/>
            <person name="Pachikara N."/>
            <person name="Randazzo S."/>
            <person name="Depoix D."/>
            <person name="Carcy B."/>
            <person name="Delbecq S."/>
            <person name="Frutos R."/>
            <person name="Silva J.C."/>
            <person name="Sutton R."/>
            <person name="Krause P.J."/>
            <person name="Mamoun C.B."/>
        </authorList>
    </citation>
    <scope>NUCLEOTIDE SEQUENCE [LARGE SCALE GENOMIC DNA]</scope>
    <source>
        <strain evidence="10 11">RI</strain>
    </source>
</reference>
<dbReference type="GO" id="GO:0004425">
    <property type="term" value="F:indole-3-glycerol-phosphate synthase activity"/>
    <property type="evidence" value="ECO:0007669"/>
    <property type="project" value="UniProtKB-EC"/>
</dbReference>
<evidence type="ECO:0000256" key="7">
    <source>
        <dbReference type="ARBA" id="ARBA00023141"/>
    </source>
</evidence>
<dbReference type="GO" id="GO:0004640">
    <property type="term" value="F:phosphoribosylanthranilate isomerase activity"/>
    <property type="evidence" value="ECO:0007669"/>
    <property type="project" value="TreeGrafter"/>
</dbReference>
<keyword evidence="4" id="KW-0028">Amino-acid biosynthesis</keyword>
<evidence type="ECO:0000256" key="6">
    <source>
        <dbReference type="ARBA" id="ARBA00022822"/>
    </source>
</evidence>
<comment type="pathway">
    <text evidence="2">Amino-acid biosynthesis; L-tryptophan biosynthesis; L-tryptophan from chorismate: step 4/5.</text>
</comment>
<dbReference type="UniPathway" id="UPA00035">
    <property type="reaction ID" value="UER00043"/>
</dbReference>
<dbReference type="Proteomes" id="UP000002899">
    <property type="component" value="Chromosome IV"/>
</dbReference>
<evidence type="ECO:0000256" key="4">
    <source>
        <dbReference type="ARBA" id="ARBA00022605"/>
    </source>
</evidence>
<dbReference type="PANTHER" id="PTHR22854:SF2">
    <property type="entry name" value="INDOLE-3-GLYCEROL-PHOSPHATE SYNTHASE"/>
    <property type="match status" value="1"/>
</dbReference>
<proteinExistence type="predicted"/>
<keyword evidence="8 10" id="KW-0456">Lyase</keyword>
<keyword evidence="7" id="KW-0057">Aromatic amino acid biosynthesis</keyword>
<evidence type="ECO:0000313" key="10">
    <source>
        <dbReference type="EMBL" id="CCF76127.1"/>
    </source>
</evidence>
<dbReference type="VEuPathDB" id="PiroplasmaDB:BmR1_04g09800"/>
<organism evidence="10 11">
    <name type="scientific">Babesia microti (strain RI)</name>
    <dbReference type="NCBI Taxonomy" id="1133968"/>
    <lineage>
        <taxon>Eukaryota</taxon>
        <taxon>Sar</taxon>
        <taxon>Alveolata</taxon>
        <taxon>Apicomplexa</taxon>
        <taxon>Aconoidasida</taxon>
        <taxon>Piroplasmida</taxon>
        <taxon>Babesiidae</taxon>
        <taxon>Babesia</taxon>
    </lineage>
</organism>